<dbReference type="PANTHER" id="PTHR17490:SF16">
    <property type="entry name" value="THREONYLCARBAMOYL-AMP SYNTHASE"/>
    <property type="match status" value="1"/>
</dbReference>
<protein>
    <recommendedName>
        <fullName evidence="4 13">Threonylcarbamoyl-AMP synthase</fullName>
        <shortName evidence="13">TC-AMP synthase</shortName>
        <ecNumber evidence="3 13">2.7.7.87</ecNumber>
    </recommendedName>
    <alternativeName>
        <fullName evidence="11 13">L-threonylcarbamoyladenylate synthase</fullName>
    </alternativeName>
</protein>
<evidence type="ECO:0000256" key="4">
    <source>
        <dbReference type="ARBA" id="ARBA00015492"/>
    </source>
</evidence>
<keyword evidence="5 13" id="KW-0963">Cytoplasm</keyword>
<organism evidence="16 17">
    <name type="scientific">Skermanella cutis</name>
    <dbReference type="NCBI Taxonomy" id="2775420"/>
    <lineage>
        <taxon>Bacteria</taxon>
        <taxon>Pseudomonadati</taxon>
        <taxon>Pseudomonadota</taxon>
        <taxon>Alphaproteobacteria</taxon>
        <taxon>Rhodospirillales</taxon>
        <taxon>Azospirillaceae</taxon>
        <taxon>Skermanella</taxon>
    </lineage>
</organism>
<dbReference type="PIRSF" id="PIRSF004930">
    <property type="entry name" value="Tln_factor_SUA5"/>
    <property type="match status" value="1"/>
</dbReference>
<keyword evidence="17" id="KW-1185">Reference proteome</keyword>
<evidence type="ECO:0000256" key="9">
    <source>
        <dbReference type="ARBA" id="ARBA00022741"/>
    </source>
</evidence>
<keyword evidence="6 13" id="KW-0808">Transferase</keyword>
<dbReference type="Pfam" id="PF01300">
    <property type="entry name" value="Sua5_yciO_yrdC"/>
    <property type="match status" value="1"/>
</dbReference>
<evidence type="ECO:0000256" key="3">
    <source>
        <dbReference type="ARBA" id="ARBA00012584"/>
    </source>
</evidence>
<gene>
    <name evidence="16" type="ORF">IGS68_17255</name>
</gene>
<comment type="catalytic activity">
    <reaction evidence="12 13">
        <text>L-threonine + hydrogencarbonate + ATP = L-threonylcarbamoyladenylate + diphosphate + H2O</text>
        <dbReference type="Rhea" id="RHEA:36407"/>
        <dbReference type="ChEBI" id="CHEBI:15377"/>
        <dbReference type="ChEBI" id="CHEBI:17544"/>
        <dbReference type="ChEBI" id="CHEBI:30616"/>
        <dbReference type="ChEBI" id="CHEBI:33019"/>
        <dbReference type="ChEBI" id="CHEBI:57926"/>
        <dbReference type="ChEBI" id="CHEBI:73682"/>
        <dbReference type="EC" id="2.7.7.87"/>
    </reaction>
</comment>
<keyword evidence="8 13" id="KW-0548">Nucleotidyltransferase</keyword>
<dbReference type="EMBL" id="CP067420">
    <property type="protein sequence ID" value="QQP87823.1"/>
    <property type="molecule type" value="Genomic_DNA"/>
</dbReference>
<feature type="region of interest" description="Disordered" evidence="14">
    <location>
        <begin position="224"/>
        <end position="253"/>
    </location>
</feature>
<sequence>MTMNSTDSPQRAPELVPPSDANIARAAGLLRAGELVAFPTETVYGLGADATDDRAVARIFEAKGRPRFNPLIVHVPDQDSAEAIVRFDARAERLAETLWPGPLTLVLPRRPDGPLSLLVSAGLDSVAVRFPAHPVARALLKAAGVPVAAPSANRSGAVSPTTPLHVAESLGARVGLILAAGRCAVGVESTVLDLTGEAPVLLRPGGVTAEDLEALLGVPVLRPPQAEAAGDPEAPKSPGQLASHYAPGRPVRLDASGAGPDEALLAFGPDTFIRGGATRLNLSPQGDLHEAAANLFAMLRALDRPEHAAIAVMPVPEQGLGAAINDRLRRAAAPRGPAPFPSETPTQD</sequence>
<dbReference type="InterPro" id="IPR005145">
    <property type="entry name" value="Sua5_C"/>
</dbReference>
<comment type="subcellular location">
    <subcellularLocation>
        <location evidence="1 13">Cytoplasm</location>
    </subcellularLocation>
</comment>
<evidence type="ECO:0000256" key="2">
    <source>
        <dbReference type="ARBA" id="ARBA00007663"/>
    </source>
</evidence>
<dbReference type="Gene3D" id="3.90.870.10">
    <property type="entry name" value="DHBP synthase"/>
    <property type="match status" value="1"/>
</dbReference>
<evidence type="ECO:0000256" key="8">
    <source>
        <dbReference type="ARBA" id="ARBA00022695"/>
    </source>
</evidence>
<evidence type="ECO:0000256" key="14">
    <source>
        <dbReference type="SAM" id="MobiDB-lite"/>
    </source>
</evidence>
<keyword evidence="10 13" id="KW-0067">ATP-binding</keyword>
<dbReference type="RefSeq" id="WP_201071787.1">
    <property type="nucleotide sequence ID" value="NZ_CP067420.1"/>
</dbReference>
<evidence type="ECO:0000256" key="10">
    <source>
        <dbReference type="ARBA" id="ARBA00022840"/>
    </source>
</evidence>
<comment type="function">
    <text evidence="13">Required for the formation of a threonylcarbamoyl group on adenosine at position 37 (t(6)A37) in tRNAs that read codons beginning with adenine.</text>
</comment>
<dbReference type="Proteomes" id="UP000595197">
    <property type="component" value="Chromosome"/>
</dbReference>
<dbReference type="PROSITE" id="PS51163">
    <property type="entry name" value="YRDC"/>
    <property type="match status" value="1"/>
</dbReference>
<dbReference type="PANTHER" id="PTHR17490">
    <property type="entry name" value="SUA5"/>
    <property type="match status" value="1"/>
</dbReference>
<feature type="domain" description="YrdC-like" evidence="15">
    <location>
        <begin position="20"/>
        <end position="207"/>
    </location>
</feature>
<evidence type="ECO:0000256" key="7">
    <source>
        <dbReference type="ARBA" id="ARBA00022694"/>
    </source>
</evidence>
<evidence type="ECO:0000256" key="13">
    <source>
        <dbReference type="PIRNR" id="PIRNR004930"/>
    </source>
</evidence>
<keyword evidence="7 13" id="KW-0819">tRNA processing</keyword>
<dbReference type="NCBIfam" id="TIGR00057">
    <property type="entry name" value="L-threonylcarbamoyladenylate synthase"/>
    <property type="match status" value="1"/>
</dbReference>
<evidence type="ECO:0000256" key="11">
    <source>
        <dbReference type="ARBA" id="ARBA00029774"/>
    </source>
</evidence>
<dbReference type="InterPro" id="IPR017945">
    <property type="entry name" value="DHBP_synth_RibB-like_a/b_dom"/>
</dbReference>
<dbReference type="SUPFAM" id="SSF55821">
    <property type="entry name" value="YrdC/RibB"/>
    <property type="match status" value="1"/>
</dbReference>
<dbReference type="InterPro" id="IPR038385">
    <property type="entry name" value="Sua5/YwlC_C"/>
</dbReference>
<evidence type="ECO:0000313" key="16">
    <source>
        <dbReference type="EMBL" id="QQP87823.1"/>
    </source>
</evidence>
<dbReference type="InterPro" id="IPR050156">
    <property type="entry name" value="TC-AMP_synthase_SUA5"/>
</dbReference>
<dbReference type="InterPro" id="IPR010923">
    <property type="entry name" value="T(6)A37_SUA5"/>
</dbReference>
<evidence type="ECO:0000256" key="12">
    <source>
        <dbReference type="ARBA" id="ARBA00048366"/>
    </source>
</evidence>
<proteinExistence type="inferred from homology"/>
<accession>A0ABX7B0G6</accession>
<evidence type="ECO:0000256" key="6">
    <source>
        <dbReference type="ARBA" id="ARBA00022679"/>
    </source>
</evidence>
<evidence type="ECO:0000256" key="1">
    <source>
        <dbReference type="ARBA" id="ARBA00004496"/>
    </source>
</evidence>
<keyword evidence="9 13" id="KW-0547">Nucleotide-binding</keyword>
<dbReference type="EC" id="2.7.7.87" evidence="3 13"/>
<comment type="similarity">
    <text evidence="2 13">Belongs to the SUA5 family.</text>
</comment>
<reference evidence="16" key="1">
    <citation type="submission" date="2021-02" db="EMBL/GenBank/DDBJ databases">
        <title>Skermanella TT6 skin isolate.</title>
        <authorList>
            <person name="Lee K."/>
            <person name="Ganzorig M."/>
        </authorList>
    </citation>
    <scope>NUCLEOTIDE SEQUENCE</scope>
    <source>
        <strain evidence="16">TT6</strain>
    </source>
</reference>
<evidence type="ECO:0000256" key="5">
    <source>
        <dbReference type="ARBA" id="ARBA00022490"/>
    </source>
</evidence>
<name>A0ABX7B0G6_9PROT</name>
<evidence type="ECO:0000313" key="17">
    <source>
        <dbReference type="Proteomes" id="UP000595197"/>
    </source>
</evidence>
<evidence type="ECO:0000259" key="15">
    <source>
        <dbReference type="PROSITE" id="PS51163"/>
    </source>
</evidence>
<dbReference type="Gene3D" id="3.40.50.11030">
    <property type="entry name" value="Threonylcarbamoyl-AMP synthase, C-terminal domain"/>
    <property type="match status" value="1"/>
</dbReference>
<dbReference type="Pfam" id="PF03481">
    <property type="entry name" value="Sua5_C"/>
    <property type="match status" value="1"/>
</dbReference>
<dbReference type="InterPro" id="IPR006070">
    <property type="entry name" value="Sua5-like_dom"/>
</dbReference>